<dbReference type="InterPro" id="IPR011990">
    <property type="entry name" value="TPR-like_helical_dom_sf"/>
</dbReference>
<dbReference type="InterPro" id="IPR002885">
    <property type="entry name" value="PPR_rpt"/>
</dbReference>
<keyword evidence="5" id="KW-1185">Reference proteome</keyword>
<feature type="region of interest" description="Disordered" evidence="3">
    <location>
        <begin position="160"/>
        <end position="235"/>
    </location>
</feature>
<dbReference type="PROSITE" id="PS51375">
    <property type="entry name" value="PPR"/>
    <property type="match status" value="2"/>
</dbReference>
<protein>
    <submittedName>
        <fullName evidence="4">Pentatricopeptide repeat-containing protein, mitochondrial</fullName>
    </submittedName>
</protein>
<evidence type="ECO:0000313" key="5">
    <source>
        <dbReference type="Proteomes" id="UP000186817"/>
    </source>
</evidence>
<feature type="repeat" description="PPR" evidence="2">
    <location>
        <begin position="479"/>
        <end position="513"/>
    </location>
</feature>
<feature type="compositionally biased region" description="Low complexity" evidence="3">
    <location>
        <begin position="225"/>
        <end position="235"/>
    </location>
</feature>
<name>A0A1Q9DD24_SYMMI</name>
<gene>
    <name evidence="4" type="ORF">AK812_SmicGene25008</name>
</gene>
<evidence type="ECO:0000313" key="4">
    <source>
        <dbReference type="EMBL" id="OLP93126.1"/>
    </source>
</evidence>
<dbReference type="SUPFAM" id="SSF48452">
    <property type="entry name" value="TPR-like"/>
    <property type="match status" value="1"/>
</dbReference>
<dbReference type="OrthoDB" id="2423701at2759"/>
<comment type="caution">
    <text evidence="4">The sequence shown here is derived from an EMBL/GenBank/DDBJ whole genome shotgun (WGS) entry which is preliminary data.</text>
</comment>
<feature type="compositionally biased region" description="Low complexity" evidence="3">
    <location>
        <begin position="183"/>
        <end position="193"/>
    </location>
</feature>
<evidence type="ECO:0000256" key="3">
    <source>
        <dbReference type="SAM" id="MobiDB-lite"/>
    </source>
</evidence>
<dbReference type="Proteomes" id="UP000186817">
    <property type="component" value="Unassembled WGS sequence"/>
</dbReference>
<reference evidence="4 5" key="1">
    <citation type="submission" date="2016-02" db="EMBL/GenBank/DDBJ databases">
        <title>Genome analysis of coral dinoflagellate symbionts highlights evolutionary adaptations to a symbiotic lifestyle.</title>
        <authorList>
            <person name="Aranda M."/>
            <person name="Li Y."/>
            <person name="Liew Y.J."/>
            <person name="Baumgarten S."/>
            <person name="Simakov O."/>
            <person name="Wilson M."/>
            <person name="Piel J."/>
            <person name="Ashoor H."/>
            <person name="Bougouffa S."/>
            <person name="Bajic V.B."/>
            <person name="Ryu T."/>
            <person name="Ravasi T."/>
            <person name="Bayer T."/>
            <person name="Micklem G."/>
            <person name="Kim H."/>
            <person name="Bhak J."/>
            <person name="Lajeunesse T.C."/>
            <person name="Voolstra C.R."/>
        </authorList>
    </citation>
    <scope>NUCLEOTIDE SEQUENCE [LARGE SCALE GENOMIC DNA]</scope>
    <source>
        <strain evidence="4 5">CCMP2467</strain>
    </source>
</reference>
<feature type="repeat" description="PPR" evidence="2">
    <location>
        <begin position="358"/>
        <end position="393"/>
    </location>
</feature>
<dbReference type="Pfam" id="PF13812">
    <property type="entry name" value="PPR_3"/>
    <property type="match status" value="1"/>
</dbReference>
<accession>A0A1Q9DD24</accession>
<evidence type="ECO:0000256" key="1">
    <source>
        <dbReference type="ARBA" id="ARBA00022737"/>
    </source>
</evidence>
<keyword evidence="1" id="KW-0677">Repeat</keyword>
<dbReference type="NCBIfam" id="TIGR00756">
    <property type="entry name" value="PPR"/>
    <property type="match status" value="1"/>
</dbReference>
<dbReference type="Gene3D" id="1.25.40.10">
    <property type="entry name" value="Tetratricopeptide repeat domain"/>
    <property type="match status" value="6"/>
</dbReference>
<dbReference type="PANTHER" id="PTHR47447">
    <property type="entry name" value="OS03G0856100 PROTEIN"/>
    <property type="match status" value="1"/>
</dbReference>
<proteinExistence type="predicted"/>
<evidence type="ECO:0000256" key="2">
    <source>
        <dbReference type="PROSITE-ProRule" id="PRU00708"/>
    </source>
</evidence>
<organism evidence="4 5">
    <name type="scientific">Symbiodinium microadriaticum</name>
    <name type="common">Dinoflagellate</name>
    <name type="synonym">Zooxanthella microadriatica</name>
    <dbReference type="NCBI Taxonomy" id="2951"/>
    <lineage>
        <taxon>Eukaryota</taxon>
        <taxon>Sar</taxon>
        <taxon>Alveolata</taxon>
        <taxon>Dinophyceae</taxon>
        <taxon>Suessiales</taxon>
        <taxon>Symbiodiniaceae</taxon>
        <taxon>Symbiodinium</taxon>
    </lineage>
</organism>
<sequence length="1055" mass="115348">MTAVCRAAMASSYLPEGSQVVGTPLERSNVFRRQGNDLYCKAREVARNADPYTNLRGVQESVKLFQAAMAEYGKALHFLPNDHRLFGNRALCYQAVEDWVKCREDAQRCVKLKSDYTKGWLLLVKATWELGHHHEAMQELQNGLRAIPGSRELMDLQAGLTSGQQARAAGRSVSPACTPGNTPPVSRSTTPPRSFTPPPGPPGHMSATLPAISQGTGSGRSPGCSRTSSRSPGAARPRSYVLAACGMARHASHTLPKSPASVLNGLVKKGQTDAALALLANLRAQHLLTTVTVNVVIAATGRCYSWSLAAALLQDMRSCSLCLTVVSLNSLLSSMHPFSAWRQAASTVARERALITPDQITHNVLIKTCTEKRRWEAAQAIAMLAMRQGAVQPDQYTCSSLLSCESWPAAQVLLDHVDLDMACFRASIGRGTWQRSLAVVSRMWTLGLRRDGGSFNALFTCLSRWRWAIRGLERHTRPDLLRLNSILDTCTKSGKWGIAVDVYSLMKASRIRPDIVAKNCVIQAMKHLWPCAVGFFLRMMDCRIAPDEASYRAVFETCGPSPQTIPWLMSQMSRESLQQSVVTCSAAINACEPRGFWQIAVWLLSLAVFDEACFGAAISVCEKAQRWKTAFQLLHGVRAHRLRLDAVSISAAVSACETGEDADVWRAPLSLLFRMAEWSIVPNQISYSSAAAACRAHSSDSCWQTTLQVMDDMASSWRLDITSCNLVLGICESHDLVHRIPELLAGIAREFFASVPAESANMGSVAVRLLNMSSVYRFSALVTGQSRGQDSSWLCAPQRARLKYGRVDVGRLPMVARSSCRISAQFRWTISLQILFQASDMLVTPSLTSFRSAIALCSKNLVWAKSVALLRSFGDIDSFNALMHAQGRCDMWQQAHTTFFSLAHKKVRPDLITLNTVMASARHWCSTLRILGSCLGLQMSGDIVTFSTAISACGDAASWQSAVSMFYRHGTRSAVACSAVVKAFRASGQWLHALAVGGKFLSRDRGVTNACMGACQRGLWQASLALLRSIRNPGHISYTTALSACEAAYVWEVGL</sequence>
<dbReference type="PANTHER" id="PTHR47447:SF17">
    <property type="entry name" value="OS12G0638900 PROTEIN"/>
    <property type="match status" value="1"/>
</dbReference>
<dbReference type="EMBL" id="LSRX01000594">
    <property type="protein sequence ID" value="OLP93126.1"/>
    <property type="molecule type" value="Genomic_DNA"/>
</dbReference>
<dbReference type="AlphaFoldDB" id="A0A1Q9DD24"/>